<accession>A0A5E7DND4</accession>
<dbReference type="AlphaFoldDB" id="A0A5E7DND4"/>
<dbReference type="RefSeq" id="WP_150766092.1">
    <property type="nucleotide sequence ID" value="NZ_CABVHW010000015.1"/>
</dbReference>
<proteinExistence type="predicted"/>
<sequence length="67" mass="7383">MAYPDTRNLVVTDSPAAALYQPGRIGTLQLRNRFVQAPIFTQFASTFGEGLAISTRARRVQGQEART</sequence>
<reference evidence="1 2" key="1">
    <citation type="submission" date="2019-09" db="EMBL/GenBank/DDBJ databases">
        <authorList>
            <person name="Chandra G."/>
            <person name="Truman W A."/>
        </authorList>
    </citation>
    <scope>NUCLEOTIDE SEQUENCE [LARGE SCALE GENOMIC DNA]</scope>
    <source>
        <strain evidence="1">PS710</strain>
    </source>
</reference>
<dbReference type="SUPFAM" id="SSF51395">
    <property type="entry name" value="FMN-linked oxidoreductases"/>
    <property type="match status" value="1"/>
</dbReference>
<evidence type="ECO:0000313" key="1">
    <source>
        <dbReference type="EMBL" id="VVO19130.1"/>
    </source>
</evidence>
<dbReference type="Proteomes" id="UP000381093">
    <property type="component" value="Unassembled WGS sequence"/>
</dbReference>
<gene>
    <name evidence="1" type="ORF">PS710_04095</name>
</gene>
<dbReference type="EMBL" id="CABVHW010000015">
    <property type="protein sequence ID" value="VVO19130.1"/>
    <property type="molecule type" value="Genomic_DNA"/>
</dbReference>
<name>A0A5E7DND4_PSEFL</name>
<evidence type="ECO:0000313" key="2">
    <source>
        <dbReference type="Proteomes" id="UP000381093"/>
    </source>
</evidence>
<protein>
    <submittedName>
        <fullName evidence="1">Uncharacterized protein</fullName>
    </submittedName>
</protein>
<organism evidence="1 2">
    <name type="scientific">Pseudomonas fluorescens</name>
    <dbReference type="NCBI Taxonomy" id="294"/>
    <lineage>
        <taxon>Bacteria</taxon>
        <taxon>Pseudomonadati</taxon>
        <taxon>Pseudomonadota</taxon>
        <taxon>Gammaproteobacteria</taxon>
        <taxon>Pseudomonadales</taxon>
        <taxon>Pseudomonadaceae</taxon>
        <taxon>Pseudomonas</taxon>
    </lineage>
</organism>